<evidence type="ECO:0000259" key="4">
    <source>
        <dbReference type="Pfam" id="PF05118"/>
    </source>
</evidence>
<proteinExistence type="inferred from homology"/>
<evidence type="ECO:0000313" key="5">
    <source>
        <dbReference type="EMBL" id="AFQ50922.1"/>
    </source>
</evidence>
<dbReference type="KEGG" id="bct:GEM_4532"/>
<organism evidence="5 6">
    <name type="scientific">Burkholderia cepacia GG4</name>
    <dbReference type="NCBI Taxonomy" id="1009846"/>
    <lineage>
        <taxon>Bacteria</taxon>
        <taxon>Pseudomonadati</taxon>
        <taxon>Pseudomonadota</taxon>
        <taxon>Betaproteobacteria</taxon>
        <taxon>Burkholderiales</taxon>
        <taxon>Burkholderiaceae</taxon>
        <taxon>Burkholderia</taxon>
        <taxon>Burkholderia cepacia complex</taxon>
    </lineage>
</organism>
<accession>A0A9W3K4Q0</accession>
<dbReference type="Proteomes" id="UP000032866">
    <property type="component" value="Chromosome 2"/>
</dbReference>
<dbReference type="PANTHER" id="PTHR46332">
    <property type="entry name" value="ASPARTATE BETA-HYDROXYLASE DOMAIN-CONTAINING PROTEIN 2"/>
    <property type="match status" value="1"/>
</dbReference>
<sequence length="131" mass="14426">MFAQLPPGGRLGLHRDPYAGSPRCHLGLDTPNDAACRIVDDGESYAWRDGEAVMFDETCLRWAENRIGHDRVILFCDIDRPMKYRWAQHVNDTFGQLPMRAAASPNETGTALSGSTAHSSTCMRYAVPASG</sequence>
<dbReference type="SUPFAM" id="SSF51197">
    <property type="entry name" value="Clavaminate synthase-like"/>
    <property type="match status" value="1"/>
</dbReference>
<keyword evidence="3" id="KW-0560">Oxidoreductase</keyword>
<reference evidence="5 6" key="1">
    <citation type="journal article" date="2012" name="J. Bacteriol.">
        <title>Complete Genome Sequence of Burkholderia sp. Strain GG4, a Betaproteobacterium That Reduces 3-Oxo-N-Acylhomoserine Lactones and Produces Different N-Acylhomoserine Lactones.</title>
        <authorList>
            <person name="Hong K.W."/>
            <person name="Koh C.L."/>
            <person name="Sam C.K."/>
            <person name="Yin W.F."/>
            <person name="Chan K.G."/>
        </authorList>
    </citation>
    <scope>NUCLEOTIDE SEQUENCE [LARGE SCALE GENOMIC DNA]</scope>
    <source>
        <strain evidence="5 6">GG4</strain>
    </source>
</reference>
<evidence type="ECO:0000256" key="2">
    <source>
        <dbReference type="ARBA" id="ARBA00022964"/>
    </source>
</evidence>
<dbReference type="GO" id="GO:0051213">
    <property type="term" value="F:dioxygenase activity"/>
    <property type="evidence" value="ECO:0007669"/>
    <property type="project" value="UniProtKB-KW"/>
</dbReference>
<name>A0A9W3K4Q0_BURCE</name>
<protein>
    <submittedName>
        <fullName evidence="5">Aspartyl/asparaginyl beta-hydroxylase</fullName>
    </submittedName>
</protein>
<feature type="domain" description="Aspartyl/asparaginy/proline hydroxylase" evidence="4">
    <location>
        <begin position="1"/>
        <end position="81"/>
    </location>
</feature>
<dbReference type="AlphaFoldDB" id="A0A9W3K4Q0"/>
<comment type="similarity">
    <text evidence="1">Belongs to the aspartyl/asparaginyl beta-hydroxylase family.</text>
</comment>
<dbReference type="PANTHER" id="PTHR46332:SF5">
    <property type="entry name" value="ASPARTATE BETA-HYDROXYLASE DOMAIN CONTAINING 2"/>
    <property type="match status" value="1"/>
</dbReference>
<dbReference type="EMBL" id="CP003775">
    <property type="protein sequence ID" value="AFQ50922.1"/>
    <property type="molecule type" value="Genomic_DNA"/>
</dbReference>
<gene>
    <name evidence="5" type="ORF">GEM_4532</name>
</gene>
<evidence type="ECO:0000313" key="6">
    <source>
        <dbReference type="Proteomes" id="UP000032866"/>
    </source>
</evidence>
<dbReference type="InterPro" id="IPR027443">
    <property type="entry name" value="IPNS-like_sf"/>
</dbReference>
<evidence type="ECO:0000256" key="3">
    <source>
        <dbReference type="ARBA" id="ARBA00023002"/>
    </source>
</evidence>
<dbReference type="Gene3D" id="2.60.120.330">
    <property type="entry name" value="B-lactam Antibiotic, Isopenicillin N Synthase, Chain"/>
    <property type="match status" value="1"/>
</dbReference>
<keyword evidence="2" id="KW-0223">Dioxygenase</keyword>
<dbReference type="InterPro" id="IPR007803">
    <property type="entry name" value="Asp/Arg/Pro-Hydrxlase"/>
</dbReference>
<evidence type="ECO:0000256" key="1">
    <source>
        <dbReference type="ARBA" id="ARBA00007730"/>
    </source>
</evidence>
<dbReference type="Pfam" id="PF05118">
    <property type="entry name" value="Asp_Arg_Hydrox"/>
    <property type="match status" value="1"/>
</dbReference>
<dbReference type="InterPro" id="IPR051821">
    <property type="entry name" value="Asp/Asn_beta-hydroxylase"/>
</dbReference>